<protein>
    <submittedName>
        <fullName evidence="3">Wd repeat protein</fullName>
    </submittedName>
</protein>
<keyword evidence="1" id="KW-0853">WD repeat</keyword>
<dbReference type="SMART" id="SM00320">
    <property type="entry name" value="WD40"/>
    <property type="match status" value="5"/>
</dbReference>
<dbReference type="SUPFAM" id="SSF50978">
    <property type="entry name" value="WD40 repeat-like"/>
    <property type="match status" value="1"/>
</dbReference>
<keyword evidence="2" id="KW-0677">Repeat</keyword>
<dbReference type="InterPro" id="IPR015943">
    <property type="entry name" value="WD40/YVTN_repeat-like_dom_sf"/>
</dbReference>
<organism evidence="3 4">
    <name type="scientific">Entamoeba histolytica</name>
    <dbReference type="NCBI Taxonomy" id="5759"/>
    <lineage>
        <taxon>Eukaryota</taxon>
        <taxon>Amoebozoa</taxon>
        <taxon>Evosea</taxon>
        <taxon>Archamoebae</taxon>
        <taxon>Mastigamoebida</taxon>
        <taxon>Entamoebidae</taxon>
        <taxon>Entamoeba</taxon>
    </lineage>
</organism>
<gene>
    <name evidence="3" type="ORF">CL6EHI_117620</name>
</gene>
<dbReference type="AlphaFoldDB" id="A0A5K1VTS2"/>
<sequence>MKYQAHSQSTTSIHFLNKDQGIVSTSADGTLVIHDLIKNENKGKFVAQKGGINDSSVFDETTIFVVGEDDSLWQVDTRAPSLIKKIQINPNSSHLCVSCSLSKLVAVSTNNLINLYDMTADKIINVDQSIHSNIITSLCFNGISLQSSSLDGTIVRTYKESVKTRLPVSYSPVLYSDFPHWDISIGGCADGNIVLYKMNNIIQTWKGYQPNGRIVPIKPFDKDFQKFVSGSEDGTIKIYSVGNEEPQQIKKELTGSITSIDCNDTHIVIGGVDPFISLIQKSSLN</sequence>
<reference evidence="3 4" key="1">
    <citation type="submission" date="2016-05" db="EMBL/GenBank/DDBJ databases">
        <title>First whole genome sequencing of Entamoeba histolytica HM1:IMSS-clone-6.</title>
        <authorList>
            <person name="Mukherjee Avik.K."/>
            <person name="Izumyama S."/>
            <person name="Nakada-Tsukui K."/>
            <person name="Nozaki T."/>
        </authorList>
    </citation>
    <scope>NUCLEOTIDE SEQUENCE [LARGE SCALE GENOMIC DNA]</scope>
    <source>
        <strain evidence="3 4">HM1:IMSS clone 6</strain>
    </source>
</reference>
<comment type="caution">
    <text evidence="3">The sequence shown here is derived from an EMBL/GenBank/DDBJ whole genome shotgun (WGS) entry which is preliminary data.</text>
</comment>
<dbReference type="OMA" id="NINQPVH"/>
<dbReference type="PANTHER" id="PTHR22847">
    <property type="entry name" value="WD40 REPEAT PROTEIN"/>
    <property type="match status" value="1"/>
</dbReference>
<dbReference type="VEuPathDB" id="AmoebaDB:EHI_117620"/>
<evidence type="ECO:0000313" key="3">
    <source>
        <dbReference type="EMBL" id="GAT96962.1"/>
    </source>
</evidence>
<dbReference type="Pfam" id="PF00400">
    <property type="entry name" value="WD40"/>
    <property type="match status" value="2"/>
</dbReference>
<evidence type="ECO:0000256" key="2">
    <source>
        <dbReference type="ARBA" id="ARBA00022737"/>
    </source>
</evidence>
<dbReference type="InterPro" id="IPR036322">
    <property type="entry name" value="WD40_repeat_dom_sf"/>
</dbReference>
<dbReference type="Proteomes" id="UP000078387">
    <property type="component" value="Unassembled WGS sequence"/>
</dbReference>
<dbReference type="EMBL" id="BDEQ01000001">
    <property type="protein sequence ID" value="GAT96962.1"/>
    <property type="molecule type" value="Genomic_DNA"/>
</dbReference>
<dbReference type="GO" id="GO:0048188">
    <property type="term" value="C:Set1C/COMPASS complex"/>
    <property type="evidence" value="ECO:0007669"/>
    <property type="project" value="TreeGrafter"/>
</dbReference>
<dbReference type="VEuPathDB" id="AmoebaDB:EHI5A_056200"/>
<dbReference type="Gene3D" id="2.130.10.10">
    <property type="entry name" value="YVTN repeat-like/Quinoprotein amine dehydrogenase"/>
    <property type="match status" value="2"/>
</dbReference>
<dbReference type="GO" id="GO:0042393">
    <property type="term" value="F:histone binding"/>
    <property type="evidence" value="ECO:0007669"/>
    <property type="project" value="TreeGrafter"/>
</dbReference>
<proteinExistence type="predicted"/>
<dbReference type="VEuPathDB" id="AmoebaDB:EHI8A_154980"/>
<dbReference type="InterPro" id="IPR001680">
    <property type="entry name" value="WD40_rpt"/>
</dbReference>
<name>A0A5K1VTS2_ENTHI</name>
<evidence type="ECO:0000256" key="1">
    <source>
        <dbReference type="ARBA" id="ARBA00022574"/>
    </source>
</evidence>
<accession>A0A5K1VTS2</accession>
<dbReference type="PANTHER" id="PTHR22847:SF637">
    <property type="entry name" value="WD REPEAT DOMAIN 5B"/>
    <property type="match status" value="1"/>
</dbReference>
<dbReference type="VEuPathDB" id="AmoebaDB:EHI7A_139670"/>
<dbReference type="VEuPathDB" id="AmoebaDB:KM1_018930"/>
<evidence type="ECO:0000313" key="4">
    <source>
        <dbReference type="Proteomes" id="UP000078387"/>
    </source>
</evidence>